<feature type="binding site" evidence="8">
    <location>
        <begin position="260"/>
        <end position="261"/>
    </location>
    <ligand>
        <name>substrate</name>
    </ligand>
</feature>
<comment type="pathway">
    <text evidence="1 8">Amino-acid biosynthesis; L-lysine biosynthesis via DAP pathway; DL-2,6-diaminopimelate from LL-2,6-diaminopimelate: step 1/1.</text>
</comment>
<feature type="active site" evidence="9">
    <location>
        <position position="91"/>
    </location>
</feature>
<evidence type="ECO:0000256" key="7">
    <source>
        <dbReference type="ARBA" id="ARBA00051712"/>
    </source>
</evidence>
<feature type="binding site" evidence="8">
    <location>
        <position position="82"/>
    </location>
    <ligand>
        <name>substrate</name>
    </ligand>
</feature>
<evidence type="ECO:0000256" key="4">
    <source>
        <dbReference type="ARBA" id="ARBA00022605"/>
    </source>
</evidence>
<dbReference type="EC" id="5.1.1.7" evidence="3 8"/>
<evidence type="ECO:0000256" key="1">
    <source>
        <dbReference type="ARBA" id="ARBA00005196"/>
    </source>
</evidence>
<evidence type="ECO:0000256" key="5">
    <source>
        <dbReference type="ARBA" id="ARBA00023154"/>
    </source>
</evidence>
<accession>A0A087BZC0</accession>
<dbReference type="STRING" id="1437603.GCA_000771525_00424"/>
<feature type="site" description="Could be important to modulate the pK values of the two catalytic cysteine residues" evidence="8">
    <location>
        <position position="260"/>
    </location>
</feature>
<sequence>MAIPSTVFKAQATGNDFVMYHDPEGVWQPTDEETRWLCDRHFGVGADGLLRLTEPRYVSDLSAEQRKECARGGATWFMDYRNADGSLAEMCGNGTRAITFMARRLGLTDADGTLRLGTRGGVKIIRPNTDHPELGDDVFTVDMGTFLRGDLGGHRVTIPEVMGMGPGTYVDMGNPHIVVVVGDDRKIPDGHGEIGSDDERGNTLRALLRDTTLPDVPALDLSRKPVVEPALPHGKNVEFVRISEYSTEEDRGAATMRVHERGVGETLSCGTGLCATAITLQALTGVRHWRITVPGGLLQVDVDERTSRVWLTGPAHITGSMALEPR</sequence>
<dbReference type="OrthoDB" id="9805408at2"/>
<dbReference type="PANTHER" id="PTHR31689:SF0">
    <property type="entry name" value="DIAMINOPIMELATE EPIMERASE"/>
    <property type="match status" value="1"/>
</dbReference>
<dbReference type="GO" id="GO:0008837">
    <property type="term" value="F:diaminopimelate epimerase activity"/>
    <property type="evidence" value="ECO:0007669"/>
    <property type="project" value="UniProtKB-UniRule"/>
</dbReference>
<dbReference type="Pfam" id="PF01678">
    <property type="entry name" value="DAP_epimerase"/>
    <property type="match status" value="2"/>
</dbReference>
<dbReference type="HAMAP" id="MF_00197">
    <property type="entry name" value="DAP_epimerase"/>
    <property type="match status" value="1"/>
</dbReference>
<proteinExistence type="inferred from homology"/>
<feature type="binding site" evidence="8">
    <location>
        <position position="15"/>
    </location>
    <ligand>
        <name>substrate</name>
    </ligand>
</feature>
<organism evidence="10 11">
    <name type="scientific">Bifidobacterium mongoliense DSM 21395</name>
    <dbReference type="NCBI Taxonomy" id="1437603"/>
    <lineage>
        <taxon>Bacteria</taxon>
        <taxon>Bacillati</taxon>
        <taxon>Actinomycetota</taxon>
        <taxon>Actinomycetes</taxon>
        <taxon>Bifidobacteriales</taxon>
        <taxon>Bifidobacteriaceae</taxon>
        <taxon>Bifidobacterium</taxon>
    </lineage>
</organism>
<dbReference type="PROSITE" id="PS01326">
    <property type="entry name" value="DAP_EPIMERASE"/>
    <property type="match status" value="1"/>
</dbReference>
<feature type="active site" description="Proton donor" evidence="8">
    <location>
        <position position="91"/>
    </location>
</feature>
<evidence type="ECO:0000313" key="10">
    <source>
        <dbReference type="EMBL" id="KFI76370.1"/>
    </source>
</evidence>
<evidence type="ECO:0000256" key="9">
    <source>
        <dbReference type="PROSITE-ProRule" id="PRU10125"/>
    </source>
</evidence>
<evidence type="ECO:0000256" key="3">
    <source>
        <dbReference type="ARBA" id="ARBA00013080"/>
    </source>
</evidence>
<comment type="subunit">
    <text evidence="8">Homodimer.</text>
</comment>
<keyword evidence="5 8" id="KW-0457">Lysine biosynthesis</keyword>
<dbReference type="EMBL" id="JGZE01000017">
    <property type="protein sequence ID" value="KFI76370.1"/>
    <property type="molecule type" value="Genomic_DNA"/>
</dbReference>
<feature type="binding site" evidence="8">
    <location>
        <begin position="92"/>
        <end position="93"/>
    </location>
    <ligand>
        <name>substrate</name>
    </ligand>
</feature>
<dbReference type="Gene3D" id="3.10.310.10">
    <property type="entry name" value="Diaminopimelate Epimerase, Chain A, domain 1"/>
    <property type="match status" value="2"/>
</dbReference>
<keyword evidence="4 8" id="KW-0028">Amino-acid biosynthesis</keyword>
<dbReference type="PANTHER" id="PTHR31689">
    <property type="entry name" value="DIAMINOPIMELATE EPIMERASE, CHLOROPLASTIC"/>
    <property type="match status" value="1"/>
</dbReference>
<comment type="similarity">
    <text evidence="2 8">Belongs to the diaminopimelate epimerase family.</text>
</comment>
<comment type="catalytic activity">
    <reaction evidence="7 8">
        <text>(2S,6S)-2,6-diaminopimelate = meso-2,6-diaminopimelate</text>
        <dbReference type="Rhea" id="RHEA:15393"/>
        <dbReference type="ChEBI" id="CHEBI:57609"/>
        <dbReference type="ChEBI" id="CHEBI:57791"/>
        <dbReference type="EC" id="5.1.1.7"/>
    </reaction>
</comment>
<gene>
    <name evidence="8" type="primary">dapF</name>
    <name evidence="10" type="ORF">BMON_1292</name>
</gene>
<protein>
    <recommendedName>
        <fullName evidence="3 8">Diaminopimelate epimerase</fullName>
        <shortName evidence="8">DAP epimerase</shortName>
        <ecNumber evidence="3 8">5.1.1.7</ecNumber>
    </recommendedName>
    <alternativeName>
        <fullName evidence="8">PLP-independent amino acid racemase</fullName>
    </alternativeName>
</protein>
<dbReference type="Proteomes" id="UP000029082">
    <property type="component" value="Unassembled WGS sequence"/>
</dbReference>
<dbReference type="UniPathway" id="UPA00034">
    <property type="reaction ID" value="UER00025"/>
</dbReference>
<dbReference type="GeneID" id="93094960"/>
<keyword evidence="6 8" id="KW-0413">Isomerase</keyword>
<evidence type="ECO:0000256" key="2">
    <source>
        <dbReference type="ARBA" id="ARBA00010219"/>
    </source>
</evidence>
<feature type="binding site" evidence="8">
    <location>
        <begin position="270"/>
        <end position="271"/>
    </location>
    <ligand>
        <name>substrate</name>
    </ligand>
</feature>
<evidence type="ECO:0000313" key="11">
    <source>
        <dbReference type="Proteomes" id="UP000029082"/>
    </source>
</evidence>
<dbReference type="GO" id="GO:0009089">
    <property type="term" value="P:lysine biosynthetic process via diaminopimelate"/>
    <property type="evidence" value="ECO:0007669"/>
    <property type="project" value="UniProtKB-UniRule"/>
</dbReference>
<dbReference type="RefSeq" id="WP_033513373.1">
    <property type="nucleotide sequence ID" value="NZ_JDUO01000014.1"/>
</dbReference>
<evidence type="ECO:0000256" key="8">
    <source>
        <dbReference type="HAMAP-Rule" id="MF_00197"/>
    </source>
</evidence>
<comment type="function">
    <text evidence="8">Catalyzes the stereoinversion of LL-2,6-diaminopimelate (L,L-DAP) to meso-diaminopimelate (meso-DAP), a precursor of L-lysine and an essential component of the bacterial peptidoglycan.</text>
</comment>
<dbReference type="GO" id="GO:0005829">
    <property type="term" value="C:cytosol"/>
    <property type="evidence" value="ECO:0007669"/>
    <property type="project" value="TreeGrafter"/>
</dbReference>
<dbReference type="SUPFAM" id="SSF54506">
    <property type="entry name" value="Diaminopimelate epimerase-like"/>
    <property type="match status" value="2"/>
</dbReference>
<dbReference type="InterPro" id="IPR018510">
    <property type="entry name" value="DAP_epimerase_AS"/>
</dbReference>
<feature type="binding site" evidence="8">
    <location>
        <position position="236"/>
    </location>
    <ligand>
        <name>substrate</name>
    </ligand>
</feature>
<dbReference type="NCBIfam" id="TIGR00652">
    <property type="entry name" value="DapF"/>
    <property type="match status" value="1"/>
</dbReference>
<keyword evidence="8" id="KW-0963">Cytoplasm</keyword>
<keyword evidence="11" id="KW-1185">Reference proteome</keyword>
<dbReference type="InterPro" id="IPR001653">
    <property type="entry name" value="DAP_epimerase_DapF"/>
</dbReference>
<reference evidence="10 11" key="1">
    <citation type="submission" date="2014-03" db="EMBL/GenBank/DDBJ databases">
        <title>Genomics of Bifidobacteria.</title>
        <authorList>
            <person name="Ventura M."/>
            <person name="Milani C."/>
            <person name="Lugli G.A."/>
        </authorList>
    </citation>
    <scope>NUCLEOTIDE SEQUENCE [LARGE SCALE GENOMIC DNA]</scope>
    <source>
        <strain evidence="10 11">DSM 21395</strain>
    </source>
</reference>
<comment type="subcellular location">
    <subcellularLocation>
        <location evidence="8">Cytoplasm</location>
    </subcellularLocation>
</comment>
<feature type="site" description="Could be important to modulate the pK values of the two catalytic cysteine residues" evidence="8">
    <location>
        <position position="176"/>
    </location>
</feature>
<dbReference type="eggNOG" id="COG0253">
    <property type="taxonomic scope" value="Bacteria"/>
</dbReference>
<feature type="binding site" evidence="8">
    <location>
        <position position="174"/>
    </location>
    <ligand>
        <name>substrate</name>
    </ligand>
</feature>
<comment type="caution">
    <text evidence="8">Lacks conserved residue(s) required for the propagation of feature annotation.</text>
</comment>
<comment type="caution">
    <text evidence="10">The sequence shown here is derived from an EMBL/GenBank/DDBJ whole genome shotgun (WGS) entry which is preliminary data.</text>
</comment>
<dbReference type="AlphaFoldDB" id="A0A087BZC0"/>
<name>A0A087BZC0_9BIFI</name>
<feature type="active site" description="Proton acceptor" evidence="8">
    <location>
        <position position="269"/>
    </location>
</feature>
<evidence type="ECO:0000256" key="6">
    <source>
        <dbReference type="ARBA" id="ARBA00023235"/>
    </source>
</evidence>